<organism evidence="1 2">
    <name type="scientific">Eretmocerus hayati</name>
    <dbReference type="NCBI Taxonomy" id="131215"/>
    <lineage>
        <taxon>Eukaryota</taxon>
        <taxon>Metazoa</taxon>
        <taxon>Ecdysozoa</taxon>
        <taxon>Arthropoda</taxon>
        <taxon>Hexapoda</taxon>
        <taxon>Insecta</taxon>
        <taxon>Pterygota</taxon>
        <taxon>Neoptera</taxon>
        <taxon>Endopterygota</taxon>
        <taxon>Hymenoptera</taxon>
        <taxon>Apocrita</taxon>
        <taxon>Proctotrupomorpha</taxon>
        <taxon>Chalcidoidea</taxon>
        <taxon>Aphelinidae</taxon>
        <taxon>Aphelininae</taxon>
        <taxon>Eretmocerus</taxon>
    </lineage>
</organism>
<reference evidence="1" key="1">
    <citation type="submission" date="2023-04" db="EMBL/GenBank/DDBJ databases">
        <title>A chromosome-level genome assembly of the parasitoid wasp Eretmocerus hayati.</title>
        <authorList>
            <person name="Zhong Y."/>
            <person name="Liu S."/>
            <person name="Liu Y."/>
        </authorList>
    </citation>
    <scope>NUCLEOTIDE SEQUENCE</scope>
    <source>
        <strain evidence="1">ZJU_SS_LIU_2023</strain>
    </source>
</reference>
<proteinExistence type="predicted"/>
<protein>
    <submittedName>
        <fullName evidence="1">Uncharacterized protein</fullName>
    </submittedName>
</protein>
<gene>
    <name evidence="1" type="ORF">QAD02_016688</name>
</gene>
<evidence type="ECO:0000313" key="1">
    <source>
        <dbReference type="EMBL" id="KAJ8680901.1"/>
    </source>
</evidence>
<dbReference type="Proteomes" id="UP001239111">
    <property type="component" value="Chromosome 2"/>
</dbReference>
<sequence length="326" mass="37338">MGKSVMENSMHSWIITFDGFSKLPNAVGQQINSAPFKMGNYKFVVYIYPGGETEESKGYLSVYLELVRPRKAEFKFASSICSNSSKNLFEKSTSRTYIFDIDNGSVSFGWPKFVKCSTLVKDVVQSTGDQLMIMVKIYDLDVTDCSHQIEKLHGYELFLDDEQYSDIKITVGKETIYAHKIILINGNEVFAAMLEHETLESTKNVINIEDVKYNVMYELVRFIYIGEVYHLDKMAEELLIAADKYGIEVLKHKCGNYLCQILSNSNVVELLSFADTYNVEKLKESAITYFKDHHREIVNALQFRKSIEKMEIGLIVELMRILSTNA</sequence>
<evidence type="ECO:0000313" key="2">
    <source>
        <dbReference type="Proteomes" id="UP001239111"/>
    </source>
</evidence>
<comment type="caution">
    <text evidence="1">The sequence shown here is derived from an EMBL/GenBank/DDBJ whole genome shotgun (WGS) entry which is preliminary data.</text>
</comment>
<accession>A0ACC2PBS8</accession>
<keyword evidence="2" id="KW-1185">Reference proteome</keyword>
<name>A0ACC2PBS8_9HYME</name>
<dbReference type="EMBL" id="CM056742">
    <property type="protein sequence ID" value="KAJ8680901.1"/>
    <property type="molecule type" value="Genomic_DNA"/>
</dbReference>